<dbReference type="OrthoDB" id="5449373at2"/>
<dbReference type="SUPFAM" id="SSF53254">
    <property type="entry name" value="Phosphoglycerate mutase-like"/>
    <property type="match status" value="1"/>
</dbReference>
<dbReference type="GO" id="GO:0006096">
    <property type="term" value="P:glycolytic process"/>
    <property type="evidence" value="ECO:0007669"/>
    <property type="project" value="UniProtKB-KW"/>
</dbReference>
<dbReference type="PANTHER" id="PTHR11931">
    <property type="entry name" value="PHOSPHOGLYCERATE MUTASE"/>
    <property type="match status" value="1"/>
</dbReference>
<name>A0A2S5Y9S2_9MICO</name>
<dbReference type="AlphaFoldDB" id="A0A2S5Y9S2"/>
<evidence type="ECO:0000256" key="4">
    <source>
        <dbReference type="ARBA" id="ARBA00023235"/>
    </source>
</evidence>
<protein>
    <recommendedName>
        <fullName evidence="2">phosphoglycerate mutase (2,3-diphosphoglycerate-dependent)</fullName>
        <ecNumber evidence="2">5.4.2.11</ecNumber>
    </recommendedName>
</protein>
<evidence type="ECO:0000313" key="5">
    <source>
        <dbReference type="EMBL" id="PPI17078.1"/>
    </source>
</evidence>
<evidence type="ECO:0000313" key="6">
    <source>
        <dbReference type="Proteomes" id="UP000237966"/>
    </source>
</evidence>
<dbReference type="GO" id="GO:0004619">
    <property type="term" value="F:phosphoglycerate mutase activity"/>
    <property type="evidence" value="ECO:0007669"/>
    <property type="project" value="UniProtKB-EC"/>
</dbReference>
<gene>
    <name evidence="5" type="ORF">C5C51_00135</name>
</gene>
<evidence type="ECO:0000256" key="3">
    <source>
        <dbReference type="ARBA" id="ARBA00023152"/>
    </source>
</evidence>
<dbReference type="KEGG" id="rtc:APU90_06150"/>
<organism evidence="5 6">
    <name type="scientific">Rathayibacter toxicus</name>
    <dbReference type="NCBI Taxonomy" id="145458"/>
    <lineage>
        <taxon>Bacteria</taxon>
        <taxon>Bacillati</taxon>
        <taxon>Actinomycetota</taxon>
        <taxon>Actinomycetes</taxon>
        <taxon>Micrococcales</taxon>
        <taxon>Microbacteriaceae</taxon>
        <taxon>Rathayibacter</taxon>
    </lineage>
</organism>
<accession>A0A2S5Y9S2</accession>
<proteinExistence type="inferred from homology"/>
<reference evidence="5 6" key="1">
    <citation type="submission" date="2018-02" db="EMBL/GenBank/DDBJ databases">
        <title>Bacteriophage NCPPB3778 and a type I-E CRISPR drive the evolution of the US Biological Select Agent, Rathayibacter toxicus.</title>
        <authorList>
            <person name="Davis E.W.II."/>
            <person name="Tabima J.F."/>
            <person name="Weisberg A.J."/>
            <person name="Lopes L.D."/>
            <person name="Wiseman M.S."/>
            <person name="Wiseman M.S."/>
            <person name="Pupko T."/>
            <person name="Belcher M.S."/>
            <person name="Sechler A.J."/>
            <person name="Tancos M.A."/>
            <person name="Schroeder B.K."/>
            <person name="Murray T.D."/>
            <person name="Luster D.G."/>
            <person name="Schneider W.L."/>
            <person name="Rogers E."/>
            <person name="Andreote F.D."/>
            <person name="Grunwald N.J."/>
            <person name="Putnam M.L."/>
            <person name="Chang J.H."/>
        </authorList>
    </citation>
    <scope>NUCLEOTIDE SEQUENCE [LARGE SCALE GENOMIC DNA]</scope>
    <source>
        <strain evidence="5 6">FH99</strain>
    </source>
</reference>
<dbReference type="CDD" id="cd07067">
    <property type="entry name" value="HP_PGM_like"/>
    <property type="match status" value="1"/>
</dbReference>
<keyword evidence="4" id="KW-0413">Isomerase</keyword>
<dbReference type="InterPro" id="IPR029033">
    <property type="entry name" value="His_PPase_superfam"/>
</dbReference>
<sequence>MPRFTPTGPTELLLIRHAESRANVAASAAEASGALEIEVEHRDPDCELSSTGEEQARALGDWLGQQRPPLAAWSSPYLRATATARHALATAGLDIPVTQDERLRDRDLGITDGFTPAGLLARFPEEARRRAWLGNFYYRPPGGEAWTDLALRVRSLLEHLDSVAPVGPVALFCHDAIVLIIRYLCEGLSERELLDISEVAPVANASLTRLARVGDTWRLDLYNYVHHRGSRTRHDDRASEAGNP</sequence>
<dbReference type="GeneID" id="93666165"/>
<dbReference type="EC" id="5.4.2.11" evidence="2"/>
<dbReference type="Proteomes" id="UP000237966">
    <property type="component" value="Unassembled WGS sequence"/>
</dbReference>
<evidence type="ECO:0000256" key="2">
    <source>
        <dbReference type="ARBA" id="ARBA00012028"/>
    </source>
</evidence>
<comment type="similarity">
    <text evidence="1">Belongs to the phosphoglycerate mutase family. BPG-dependent PGAM subfamily.</text>
</comment>
<evidence type="ECO:0000256" key="1">
    <source>
        <dbReference type="ARBA" id="ARBA00006717"/>
    </source>
</evidence>
<dbReference type="RefSeq" id="WP_051210295.1">
    <property type="nucleotide sequence ID" value="NZ_CP010848.1"/>
</dbReference>
<dbReference type="InterPro" id="IPR005952">
    <property type="entry name" value="Phosphogly_mut1"/>
</dbReference>
<dbReference type="Gene3D" id="3.40.50.1240">
    <property type="entry name" value="Phosphoglycerate mutase-like"/>
    <property type="match status" value="1"/>
</dbReference>
<comment type="caution">
    <text evidence="5">The sequence shown here is derived from an EMBL/GenBank/DDBJ whole genome shotgun (WGS) entry which is preliminary data.</text>
</comment>
<dbReference type="Pfam" id="PF00300">
    <property type="entry name" value="His_Phos_1"/>
    <property type="match status" value="1"/>
</dbReference>
<keyword evidence="3" id="KW-0324">Glycolysis</keyword>
<dbReference type="EMBL" id="PSWU01000001">
    <property type="protein sequence ID" value="PPI17078.1"/>
    <property type="molecule type" value="Genomic_DNA"/>
</dbReference>
<dbReference type="SMART" id="SM00855">
    <property type="entry name" value="PGAM"/>
    <property type="match status" value="1"/>
</dbReference>
<dbReference type="InterPro" id="IPR013078">
    <property type="entry name" value="His_Pase_superF_clade-1"/>
</dbReference>